<evidence type="ECO:0000256" key="1">
    <source>
        <dbReference type="SAM" id="SignalP"/>
    </source>
</evidence>
<dbReference type="PANTHER" id="PTHR10229:SF0">
    <property type="entry name" value="GTP-BINDING PROTEIN 6-RELATED"/>
    <property type="match status" value="1"/>
</dbReference>
<feature type="chain" id="PRO_5046929812" description="Hflx-type G domain-containing protein" evidence="1">
    <location>
        <begin position="17"/>
        <end position="591"/>
    </location>
</feature>
<name>A0ABQ7J467_9APIC</name>
<proteinExistence type="predicted"/>
<feature type="domain" description="GTPase HflX N-terminal" evidence="2">
    <location>
        <begin position="172"/>
        <end position="230"/>
    </location>
</feature>
<protein>
    <recommendedName>
        <fullName evidence="6">Hflx-type G domain-containing protein</fullName>
    </recommendedName>
</protein>
<evidence type="ECO:0000313" key="5">
    <source>
        <dbReference type="Proteomes" id="UP000823046"/>
    </source>
</evidence>
<gene>
    <name evidence="4" type="ORF">IE077_001248</name>
</gene>
<dbReference type="InterPro" id="IPR027417">
    <property type="entry name" value="P-loop_NTPase"/>
</dbReference>
<evidence type="ECO:0000313" key="4">
    <source>
        <dbReference type="EMBL" id="KAF8817795.1"/>
    </source>
</evidence>
<reference evidence="4 5" key="1">
    <citation type="journal article" date="2020" name="bioRxiv">
        <title>Metabolic contributions of an alphaproteobacterial endosymbiont in the apicomplexan Cardiosporidium cionae.</title>
        <authorList>
            <person name="Hunter E.S."/>
            <person name="Paight C.J."/>
            <person name="Lane C.E."/>
        </authorList>
    </citation>
    <scope>NUCLEOTIDE SEQUENCE [LARGE SCALE GENOMIC DNA]</scope>
    <source>
        <strain evidence="4">ESH_2018</strain>
    </source>
</reference>
<evidence type="ECO:0008006" key="6">
    <source>
        <dbReference type="Google" id="ProtNLM"/>
    </source>
</evidence>
<sequence length="591" mass="68866">MSFLLLCLLKERFGMCQPVMRTSETIFNLPNILQGRFPSLLFSSKIDSIRLIMRLMHHEKHESPLLHGLYESNPLVMTIHPLEKKKSWQEFLWDAEEALGLVRAAKWDALPGPTIPRGGWKEEELAEVHHLKQLRMDKQLQFPSEWKLIRSDEESDEEYDETWHSLPLRQQWAESCIVRVRSRDQNYFFGKGKLEQILNVFSQQPAHYVFINTFLSAKQHGNLENFFNNSLIVKKHSLKCGDFSEQAEFDCVENLSHSQLPSRVEVIDRYRIILEIFSQRAKSKEAKLQIDLARTMFIRSRVLYNTISWKTQQESLQNRRLRLPSTFKSQECSFTSQFIKSSETFTEYHRRLLDDILKDIREGLAELQKNRKIHRKGRESTVTIAFVGYTNAGKTALANQLSGSNLKIDSVGFIQDLPYSFFEAFQATLEEILEADILIHVRDVSHPQMELQNSVVLRALDSVGWNQQREHLQLIEVWNKIDLLPSDKLNKLLDVMPRHAIPICANSGLGCDILLEALEKMIRSLKRHLTYPISFPTEQAPQRLQFLSRHCGLIRETLRVSSTGDTTTVDVRCSSHELRKYIREFEESPRF</sequence>
<dbReference type="Pfam" id="PF16360">
    <property type="entry name" value="GTP-bdg_M"/>
    <property type="match status" value="1"/>
</dbReference>
<dbReference type="PANTHER" id="PTHR10229">
    <property type="entry name" value="GTP-BINDING PROTEIN HFLX"/>
    <property type="match status" value="1"/>
</dbReference>
<dbReference type="InterPro" id="IPR032305">
    <property type="entry name" value="GTP-bd_M"/>
</dbReference>
<dbReference type="InterPro" id="IPR016496">
    <property type="entry name" value="GTPase_HflX"/>
</dbReference>
<dbReference type="InterPro" id="IPR025121">
    <property type="entry name" value="GTPase_HflX_N"/>
</dbReference>
<dbReference type="Proteomes" id="UP000823046">
    <property type="component" value="Unassembled WGS sequence"/>
</dbReference>
<keyword evidence="1" id="KW-0732">Signal</keyword>
<accession>A0ABQ7J467</accession>
<keyword evidence="5" id="KW-1185">Reference proteome</keyword>
<dbReference type="Pfam" id="PF13167">
    <property type="entry name" value="GTP-bdg_N"/>
    <property type="match status" value="1"/>
</dbReference>
<evidence type="ECO:0000259" key="3">
    <source>
        <dbReference type="Pfam" id="PF16360"/>
    </source>
</evidence>
<dbReference type="SUPFAM" id="SSF52540">
    <property type="entry name" value="P-loop containing nucleoside triphosphate hydrolases"/>
    <property type="match status" value="1"/>
</dbReference>
<dbReference type="Gene3D" id="3.40.50.11060">
    <property type="entry name" value="GTPase HflX, N-terminal domain"/>
    <property type="match status" value="1"/>
</dbReference>
<organism evidence="4 5">
    <name type="scientific">Cardiosporidium cionae</name>
    <dbReference type="NCBI Taxonomy" id="476202"/>
    <lineage>
        <taxon>Eukaryota</taxon>
        <taxon>Sar</taxon>
        <taxon>Alveolata</taxon>
        <taxon>Apicomplexa</taxon>
        <taxon>Aconoidasida</taxon>
        <taxon>Nephromycida</taxon>
        <taxon>Cardiosporidium</taxon>
    </lineage>
</organism>
<dbReference type="InterPro" id="IPR042108">
    <property type="entry name" value="GTPase_HflX_N_sf"/>
</dbReference>
<dbReference type="EMBL" id="JADAQX010001456">
    <property type="protein sequence ID" value="KAF8817795.1"/>
    <property type="molecule type" value="Genomic_DNA"/>
</dbReference>
<comment type="caution">
    <text evidence="4">The sequence shown here is derived from an EMBL/GenBank/DDBJ whole genome shotgun (WGS) entry which is preliminary data.</text>
</comment>
<dbReference type="Gene3D" id="3.40.50.300">
    <property type="entry name" value="P-loop containing nucleotide triphosphate hydrolases"/>
    <property type="match status" value="2"/>
</dbReference>
<evidence type="ECO:0000259" key="2">
    <source>
        <dbReference type="Pfam" id="PF13167"/>
    </source>
</evidence>
<feature type="domain" description="GTP-binding protein middle" evidence="3">
    <location>
        <begin position="280"/>
        <end position="378"/>
    </location>
</feature>
<feature type="signal peptide" evidence="1">
    <location>
        <begin position="1"/>
        <end position="16"/>
    </location>
</feature>